<evidence type="ECO:0000313" key="2">
    <source>
        <dbReference type="Proteomes" id="UP000467236"/>
    </source>
</evidence>
<dbReference type="Proteomes" id="UP000467236">
    <property type="component" value="Chromosome"/>
</dbReference>
<accession>A0A7I7MRF9</accession>
<protein>
    <submittedName>
        <fullName evidence="1">Uncharacterized protein</fullName>
    </submittedName>
</protein>
<dbReference type="EMBL" id="AP022575">
    <property type="protein sequence ID" value="BBX74795.1"/>
    <property type="molecule type" value="Genomic_DNA"/>
</dbReference>
<evidence type="ECO:0000313" key="1">
    <source>
        <dbReference type="EMBL" id="BBX74795.1"/>
    </source>
</evidence>
<keyword evidence="2" id="KW-1185">Reference proteome</keyword>
<organism evidence="1 2">
    <name type="scientific">Mycobacterium shinjukuense</name>
    <dbReference type="NCBI Taxonomy" id="398694"/>
    <lineage>
        <taxon>Bacteria</taxon>
        <taxon>Bacillati</taxon>
        <taxon>Actinomycetota</taxon>
        <taxon>Actinomycetes</taxon>
        <taxon>Mycobacteriales</taxon>
        <taxon>Mycobacteriaceae</taxon>
        <taxon>Mycobacterium</taxon>
    </lineage>
</organism>
<dbReference type="KEGG" id="mshj:MSHI_27010"/>
<proteinExistence type="predicted"/>
<name>A0A7I7MRF9_9MYCO</name>
<reference evidence="1 2" key="1">
    <citation type="journal article" date="2019" name="Emerg. Microbes Infect.">
        <title>Comprehensive subspecies identification of 175 nontuberculous mycobacteria species based on 7547 genomic profiles.</title>
        <authorList>
            <person name="Matsumoto Y."/>
            <person name="Kinjo T."/>
            <person name="Motooka D."/>
            <person name="Nabeya D."/>
            <person name="Jung N."/>
            <person name="Uechi K."/>
            <person name="Horii T."/>
            <person name="Iida T."/>
            <person name="Fujita J."/>
            <person name="Nakamura S."/>
        </authorList>
    </citation>
    <scope>NUCLEOTIDE SEQUENCE [LARGE SCALE GENOMIC DNA]</scope>
    <source>
        <strain evidence="1 2">JCM 14233</strain>
    </source>
</reference>
<sequence>MARAAAMGSRCVEAATPFLTARARNPVTWGIPVGADVEPIRVQVPRLLDGVRLGKAKPQAVRLR</sequence>
<dbReference type="AlphaFoldDB" id="A0A7I7MRF9"/>
<gene>
    <name evidence="1" type="ORF">MSHI_27010</name>
</gene>